<organism evidence="1">
    <name type="scientific">uncultured bacterium 89</name>
    <dbReference type="NCBI Taxonomy" id="698393"/>
    <lineage>
        <taxon>Bacteria</taxon>
        <taxon>environmental samples</taxon>
    </lineage>
</organism>
<dbReference type="EMBL" id="GU260701">
    <property type="protein sequence ID" value="ADC35848.1"/>
    <property type="molecule type" value="Genomic_DNA"/>
</dbReference>
<name>E3T6A4_9BACT</name>
<feature type="non-terminal residue" evidence="1">
    <location>
        <position position="1"/>
    </location>
</feature>
<accession>E3T6A4</accession>
<sequence>GDVGVHQAHAMSPGSQCHGQIDGYGSLADAPFSGTDGNQVMYARNGELRRLWRAHHVMVA</sequence>
<proteinExistence type="predicted"/>
<protein>
    <submittedName>
        <fullName evidence="1">Uncharacterized protein</fullName>
    </submittedName>
</protein>
<reference evidence="1" key="1">
    <citation type="submission" date="2009-12" db="EMBL/GenBank/DDBJ databases">
        <authorList>
            <person name="Kielak A."/>
            <person name="van Veen J.A."/>
            <person name="Kowalchuk G.A."/>
        </authorList>
    </citation>
    <scope>NUCLEOTIDE SEQUENCE</scope>
</reference>
<dbReference type="AlphaFoldDB" id="E3T6A4"/>
<evidence type="ECO:0000313" key="1">
    <source>
        <dbReference type="EMBL" id="ADC35848.1"/>
    </source>
</evidence>
<reference evidence="1" key="2">
    <citation type="journal article" date="2010" name="Appl. Environ. Microbiol.">
        <title>Comparative analysis of acidobacterial genomic fragments from terrestrial and aquatic metagenomic libraries, with emphasis on acidobacteria subdivision 6.</title>
        <authorList>
            <person name="Kielak A.M."/>
            <person name="van Veen J.A."/>
            <person name="Kowalchuk G.A."/>
        </authorList>
    </citation>
    <scope>NUCLEOTIDE SEQUENCE</scope>
</reference>